<evidence type="ECO:0000313" key="2">
    <source>
        <dbReference type="EMBL" id="KAK4251696.1"/>
    </source>
</evidence>
<protein>
    <submittedName>
        <fullName evidence="2">Uncharacterized protein</fullName>
    </submittedName>
</protein>
<feature type="compositionally biased region" description="Low complexity" evidence="1">
    <location>
        <begin position="186"/>
        <end position="197"/>
    </location>
</feature>
<feature type="compositionally biased region" description="Polar residues" evidence="1">
    <location>
        <begin position="138"/>
        <end position="158"/>
    </location>
</feature>
<sequence length="416" mass="43937">MGLPPVTPAPSRFLASKKTSTQQSQNQTPNQQYFRGSSQFFATPRFAAVTPRPSSTQATAPTTPALALKPRVPRNRSTQDIIDDSSPVSPKNGSPSASLIGHTTLPEPIEFDSSLVPQSPFHEEAKEGRSPKRRRISIASSDTESDQVISFPKSQESDLGSLPDAPGDHIASYHSDVEDEVDEDTAAISSTQSITSTLSNHRPPAADADEASGSDDSEGEARETAIDRKSTPKTTASTKTTLSRTAPRFKLTEPPDKLSSHPDAYLAADIFSPQRRGARYLPGGLAAELRDWLVDLKGGVDGEGQVRSTSSTLQFMAGAAVGGSLVRVMVDDVSRGGVGMTLISGSVINGKREGGPDGKARVVLAGEGNIDGLRVTKNGGNIRKVAPGAVVAVAPPAWDVELDGSSWAVAYRWEVV</sequence>
<comment type="caution">
    <text evidence="2">The sequence shown here is derived from an EMBL/GenBank/DDBJ whole genome shotgun (WGS) entry which is preliminary data.</text>
</comment>
<evidence type="ECO:0000313" key="3">
    <source>
        <dbReference type="Proteomes" id="UP001303647"/>
    </source>
</evidence>
<keyword evidence="3" id="KW-1185">Reference proteome</keyword>
<accession>A0AAN7D1F1</accession>
<dbReference type="Proteomes" id="UP001303647">
    <property type="component" value="Unassembled WGS sequence"/>
</dbReference>
<organism evidence="2 3">
    <name type="scientific">Corynascus novoguineensis</name>
    <dbReference type="NCBI Taxonomy" id="1126955"/>
    <lineage>
        <taxon>Eukaryota</taxon>
        <taxon>Fungi</taxon>
        <taxon>Dikarya</taxon>
        <taxon>Ascomycota</taxon>
        <taxon>Pezizomycotina</taxon>
        <taxon>Sordariomycetes</taxon>
        <taxon>Sordariomycetidae</taxon>
        <taxon>Sordariales</taxon>
        <taxon>Chaetomiaceae</taxon>
        <taxon>Corynascus</taxon>
    </lineage>
</organism>
<feature type="region of interest" description="Disordered" evidence="1">
    <location>
        <begin position="1"/>
        <end position="260"/>
    </location>
</feature>
<name>A0AAN7D1F1_9PEZI</name>
<feature type="compositionally biased region" description="Low complexity" evidence="1">
    <location>
        <begin position="16"/>
        <end position="32"/>
    </location>
</feature>
<feature type="compositionally biased region" description="Basic and acidic residues" evidence="1">
    <location>
        <begin position="250"/>
        <end position="260"/>
    </location>
</feature>
<proteinExistence type="predicted"/>
<dbReference type="AlphaFoldDB" id="A0AAN7D1F1"/>
<feature type="compositionally biased region" description="Acidic residues" evidence="1">
    <location>
        <begin position="207"/>
        <end position="218"/>
    </location>
</feature>
<feature type="compositionally biased region" description="Polar residues" evidence="1">
    <location>
        <begin position="75"/>
        <end position="97"/>
    </location>
</feature>
<feature type="compositionally biased region" description="Low complexity" evidence="1">
    <location>
        <begin position="232"/>
        <end position="245"/>
    </location>
</feature>
<gene>
    <name evidence="2" type="ORF">C7999DRAFT_27773</name>
</gene>
<dbReference type="EMBL" id="MU857604">
    <property type="protein sequence ID" value="KAK4251696.1"/>
    <property type="molecule type" value="Genomic_DNA"/>
</dbReference>
<feature type="compositionally biased region" description="Basic and acidic residues" evidence="1">
    <location>
        <begin position="121"/>
        <end position="130"/>
    </location>
</feature>
<reference evidence="2" key="1">
    <citation type="journal article" date="2023" name="Mol. Phylogenet. Evol.">
        <title>Genome-scale phylogeny and comparative genomics of the fungal order Sordariales.</title>
        <authorList>
            <person name="Hensen N."/>
            <person name="Bonometti L."/>
            <person name="Westerberg I."/>
            <person name="Brannstrom I.O."/>
            <person name="Guillou S."/>
            <person name="Cros-Aarteil S."/>
            <person name="Calhoun S."/>
            <person name="Haridas S."/>
            <person name="Kuo A."/>
            <person name="Mondo S."/>
            <person name="Pangilinan J."/>
            <person name="Riley R."/>
            <person name="LaButti K."/>
            <person name="Andreopoulos B."/>
            <person name="Lipzen A."/>
            <person name="Chen C."/>
            <person name="Yan M."/>
            <person name="Daum C."/>
            <person name="Ng V."/>
            <person name="Clum A."/>
            <person name="Steindorff A."/>
            <person name="Ohm R.A."/>
            <person name="Martin F."/>
            <person name="Silar P."/>
            <person name="Natvig D.O."/>
            <person name="Lalanne C."/>
            <person name="Gautier V."/>
            <person name="Ament-Velasquez S.L."/>
            <person name="Kruys A."/>
            <person name="Hutchinson M.I."/>
            <person name="Powell A.J."/>
            <person name="Barry K."/>
            <person name="Miller A.N."/>
            <person name="Grigoriev I.V."/>
            <person name="Debuchy R."/>
            <person name="Gladieux P."/>
            <person name="Hiltunen Thoren M."/>
            <person name="Johannesson H."/>
        </authorList>
    </citation>
    <scope>NUCLEOTIDE SEQUENCE</scope>
    <source>
        <strain evidence="2">CBS 359.72</strain>
    </source>
</reference>
<feature type="compositionally biased region" description="Low complexity" evidence="1">
    <location>
        <begin position="50"/>
        <end position="70"/>
    </location>
</feature>
<evidence type="ECO:0000256" key="1">
    <source>
        <dbReference type="SAM" id="MobiDB-lite"/>
    </source>
</evidence>
<feature type="compositionally biased region" description="Basic and acidic residues" evidence="1">
    <location>
        <begin position="219"/>
        <end position="230"/>
    </location>
</feature>
<reference evidence="2" key="2">
    <citation type="submission" date="2023-05" db="EMBL/GenBank/DDBJ databases">
        <authorList>
            <consortium name="Lawrence Berkeley National Laboratory"/>
            <person name="Steindorff A."/>
            <person name="Hensen N."/>
            <person name="Bonometti L."/>
            <person name="Westerberg I."/>
            <person name="Brannstrom I.O."/>
            <person name="Guillou S."/>
            <person name="Cros-Aarteil S."/>
            <person name="Calhoun S."/>
            <person name="Haridas S."/>
            <person name="Kuo A."/>
            <person name="Mondo S."/>
            <person name="Pangilinan J."/>
            <person name="Riley R."/>
            <person name="Labutti K."/>
            <person name="Andreopoulos B."/>
            <person name="Lipzen A."/>
            <person name="Chen C."/>
            <person name="Yanf M."/>
            <person name="Daum C."/>
            <person name="Ng V."/>
            <person name="Clum A."/>
            <person name="Ohm R."/>
            <person name="Martin F."/>
            <person name="Silar P."/>
            <person name="Natvig D."/>
            <person name="Lalanne C."/>
            <person name="Gautier V."/>
            <person name="Ament-Velasquez S.L."/>
            <person name="Kruys A."/>
            <person name="Hutchinson M.I."/>
            <person name="Powell A.J."/>
            <person name="Barry K."/>
            <person name="Miller A.N."/>
            <person name="Grigoriev I.V."/>
            <person name="Debuchy R."/>
            <person name="Gladieux P."/>
            <person name="Thoren M.H."/>
            <person name="Johannesson H."/>
        </authorList>
    </citation>
    <scope>NUCLEOTIDE SEQUENCE</scope>
    <source>
        <strain evidence="2">CBS 359.72</strain>
    </source>
</reference>